<comment type="caution">
    <text evidence="2">The sequence shown here is derived from an EMBL/GenBank/DDBJ whole genome shotgun (WGS) entry which is preliminary data.</text>
</comment>
<dbReference type="EMBL" id="JBHUEJ010000007">
    <property type="protein sequence ID" value="MFD1709449.1"/>
    <property type="molecule type" value="Genomic_DNA"/>
</dbReference>
<evidence type="ECO:0000313" key="2">
    <source>
        <dbReference type="EMBL" id="MFD1709449.1"/>
    </source>
</evidence>
<evidence type="ECO:0000313" key="3">
    <source>
        <dbReference type="Proteomes" id="UP001597304"/>
    </source>
</evidence>
<dbReference type="InterPro" id="IPR025188">
    <property type="entry name" value="DUF4113"/>
</dbReference>
<organism evidence="2 3">
    <name type="scientific">Ottowia flava</name>
    <dbReference type="NCBI Taxonomy" id="2675430"/>
    <lineage>
        <taxon>Bacteria</taxon>
        <taxon>Pseudomonadati</taxon>
        <taxon>Pseudomonadota</taxon>
        <taxon>Betaproteobacteria</taxon>
        <taxon>Burkholderiales</taxon>
        <taxon>Comamonadaceae</taxon>
        <taxon>Ottowia</taxon>
    </lineage>
</organism>
<accession>A0ABW4KQJ4</accession>
<feature type="domain" description="DUF4113" evidence="1">
    <location>
        <begin position="1"/>
        <end position="20"/>
    </location>
</feature>
<dbReference type="Pfam" id="PF13438">
    <property type="entry name" value="DUF4113"/>
    <property type="match status" value="1"/>
</dbReference>
<dbReference type="Proteomes" id="UP001597304">
    <property type="component" value="Unassembled WGS sequence"/>
</dbReference>
<dbReference type="RefSeq" id="WP_147913253.1">
    <property type="nucleotide sequence ID" value="NZ_JBHUEJ010000007.1"/>
</dbReference>
<keyword evidence="3" id="KW-1185">Reference proteome</keyword>
<protein>
    <submittedName>
        <fullName evidence="2">DUF4113 domain-containing protein</fullName>
    </submittedName>
</protein>
<proteinExistence type="predicted"/>
<sequence length="38" mass="4445">MKQERRTPQYTTRWEDVPIVSVIPVVYVQMAAEQIPNA</sequence>
<name>A0ABW4KQJ4_9BURK</name>
<evidence type="ECO:0000259" key="1">
    <source>
        <dbReference type="Pfam" id="PF13438"/>
    </source>
</evidence>
<reference evidence="3" key="1">
    <citation type="journal article" date="2019" name="Int. J. Syst. Evol. Microbiol.">
        <title>The Global Catalogue of Microorganisms (GCM) 10K type strain sequencing project: providing services to taxonomists for standard genome sequencing and annotation.</title>
        <authorList>
            <consortium name="The Broad Institute Genomics Platform"/>
            <consortium name="The Broad Institute Genome Sequencing Center for Infectious Disease"/>
            <person name="Wu L."/>
            <person name="Ma J."/>
        </authorList>
    </citation>
    <scope>NUCLEOTIDE SEQUENCE [LARGE SCALE GENOMIC DNA]</scope>
    <source>
        <strain evidence="3">LMG 29247</strain>
    </source>
</reference>
<gene>
    <name evidence="2" type="ORF">ACFSF0_02415</name>
</gene>